<protein>
    <submittedName>
        <fullName evidence="1">RE06388p</fullName>
    </submittedName>
</protein>
<name>Q8SZC4_DROME</name>
<dbReference type="EMBL" id="AY070963">
    <property type="protein sequence ID" value="AAL48585.1"/>
    <property type="molecule type" value="mRNA"/>
</dbReference>
<proteinExistence type="evidence at transcript level"/>
<evidence type="ECO:0000313" key="1">
    <source>
        <dbReference type="EMBL" id="AAL48585.1"/>
    </source>
</evidence>
<reference evidence="1" key="1">
    <citation type="submission" date="2001-12" db="EMBL/GenBank/DDBJ databases">
        <authorList>
            <person name="Stapleton M."/>
            <person name="Brokstein P."/>
            <person name="Hong L."/>
            <person name="Agbayani A."/>
            <person name="Carlson J."/>
            <person name="Champe M."/>
            <person name="Chavez C."/>
            <person name="Dorsett V."/>
            <person name="Dresnek D."/>
            <person name="Farfan D."/>
            <person name="Frise E."/>
            <person name="George R."/>
            <person name="Gonzalez M."/>
            <person name="Guarin H."/>
            <person name="Kronmiller B."/>
            <person name="Li P."/>
            <person name="Liao G."/>
            <person name="Miranda A."/>
            <person name="Mungall C.J."/>
            <person name="Nunoo J."/>
            <person name="Pacleb J."/>
            <person name="Paragas V."/>
            <person name="Park S."/>
            <person name="Patel S."/>
            <person name="Phouanenavong S."/>
            <person name="Wan K."/>
            <person name="Yu C."/>
            <person name="Lewis S.E."/>
            <person name="Rubin G.M."/>
            <person name="Celniker S."/>
        </authorList>
    </citation>
    <scope>NUCLEOTIDE SEQUENCE</scope>
    <source>
        <strain evidence="1">Berkeley</strain>
    </source>
</reference>
<dbReference type="AlphaFoldDB" id="Q8SZC4"/>
<sequence>MEWKWRDSGRPVRVLAEKGRERERESSWLDDSNFAGLHFSGRLQKNFAFFHAQTFAAVFISERNSRSNIKINNNNNNCMPQILKKNVAWECVSNAN</sequence>
<organism evidence="1">
    <name type="scientific">Drosophila melanogaster</name>
    <name type="common">Fruit fly</name>
    <dbReference type="NCBI Taxonomy" id="7227"/>
    <lineage>
        <taxon>Eukaryota</taxon>
        <taxon>Metazoa</taxon>
        <taxon>Ecdysozoa</taxon>
        <taxon>Arthropoda</taxon>
        <taxon>Hexapoda</taxon>
        <taxon>Insecta</taxon>
        <taxon>Pterygota</taxon>
        <taxon>Neoptera</taxon>
        <taxon>Endopterygota</taxon>
        <taxon>Diptera</taxon>
        <taxon>Brachycera</taxon>
        <taxon>Muscomorpha</taxon>
        <taxon>Ephydroidea</taxon>
        <taxon>Drosophilidae</taxon>
        <taxon>Drosophila</taxon>
        <taxon>Sophophora</taxon>
    </lineage>
</organism>
<accession>Q8SZC4</accession>